<gene>
    <name evidence="1" type="ORF">E1I69_05575</name>
</gene>
<dbReference type="OrthoDB" id="9813147at2"/>
<evidence type="ECO:0000313" key="1">
    <source>
        <dbReference type="EMBL" id="THE13971.1"/>
    </source>
</evidence>
<organism evidence="1 2">
    <name type="scientific">Bacillus timonensis</name>
    <dbReference type="NCBI Taxonomy" id="1033734"/>
    <lineage>
        <taxon>Bacteria</taxon>
        <taxon>Bacillati</taxon>
        <taxon>Bacillota</taxon>
        <taxon>Bacilli</taxon>
        <taxon>Bacillales</taxon>
        <taxon>Bacillaceae</taxon>
        <taxon>Bacillus</taxon>
    </lineage>
</organism>
<comment type="caution">
    <text evidence="1">The sequence shown here is derived from an EMBL/GenBank/DDBJ whole genome shotgun (WGS) entry which is preliminary data.</text>
</comment>
<keyword evidence="2" id="KW-1185">Reference proteome</keyword>
<sequence>MRLARTVSDIRGEKQISEEAIWEAMSLSRSQENNRVERIKQGVREW</sequence>
<evidence type="ECO:0000313" key="2">
    <source>
        <dbReference type="Proteomes" id="UP000306477"/>
    </source>
</evidence>
<accession>A0A4S3PVV9</accession>
<proteinExistence type="predicted"/>
<name>A0A4S3PVV9_9BACI</name>
<protein>
    <submittedName>
        <fullName evidence="1">Uncharacterized protein</fullName>
    </submittedName>
</protein>
<reference evidence="1 2" key="1">
    <citation type="journal article" date="2019" name="Indoor Air">
        <title>Impacts of indoor surface finishes on bacterial viability.</title>
        <authorList>
            <person name="Hu J."/>
            <person name="Maamar S.B."/>
            <person name="Glawe A.J."/>
            <person name="Gottel N."/>
            <person name="Gilbert J.A."/>
            <person name="Hartmann E.M."/>
        </authorList>
    </citation>
    <scope>NUCLEOTIDE SEQUENCE [LARGE SCALE GENOMIC DNA]</scope>
    <source>
        <strain evidence="1 2">AF060A6</strain>
    </source>
</reference>
<dbReference type="AlphaFoldDB" id="A0A4S3PVV9"/>
<dbReference type="EMBL" id="SLUB01000006">
    <property type="protein sequence ID" value="THE13971.1"/>
    <property type="molecule type" value="Genomic_DNA"/>
</dbReference>
<dbReference type="Proteomes" id="UP000306477">
    <property type="component" value="Unassembled WGS sequence"/>
</dbReference>